<comment type="catalytic activity">
    <reaction evidence="4">
        <text>5-amino-1-(5-phospho-beta-D-ribosyl)imidazole + hydrogencarbonate + ATP = 5-carboxyamino-1-(5-phospho-D-ribosyl)imidazole + ADP + phosphate + 2 H(+)</text>
        <dbReference type="Rhea" id="RHEA:19317"/>
        <dbReference type="ChEBI" id="CHEBI:15378"/>
        <dbReference type="ChEBI" id="CHEBI:17544"/>
        <dbReference type="ChEBI" id="CHEBI:30616"/>
        <dbReference type="ChEBI" id="CHEBI:43474"/>
        <dbReference type="ChEBI" id="CHEBI:58730"/>
        <dbReference type="ChEBI" id="CHEBI:137981"/>
        <dbReference type="ChEBI" id="CHEBI:456216"/>
        <dbReference type="EC" id="6.3.4.18"/>
    </reaction>
</comment>
<keyword evidence="2 4" id="KW-0658">Purine biosynthesis</keyword>
<feature type="binding site" evidence="4">
    <location>
        <position position="221"/>
    </location>
    <ligand>
        <name>ATP</name>
        <dbReference type="ChEBI" id="CHEBI:30616"/>
    </ligand>
</feature>
<dbReference type="InterPro" id="IPR040686">
    <property type="entry name" value="PurK_C"/>
</dbReference>
<protein>
    <recommendedName>
        <fullName evidence="4">N5-carboxyaminoimidazole ribonucleotide synthase</fullName>
        <shortName evidence="4">N5-CAIR synthase</shortName>
        <ecNumber evidence="4">6.3.4.18</ecNumber>
    </recommendedName>
    <alternativeName>
        <fullName evidence="4">5-(carboxyamino)imidazole ribonucleotide synthetase</fullName>
    </alternativeName>
</protein>
<comment type="subunit">
    <text evidence="4">Homodimer.</text>
</comment>
<feature type="binding site" evidence="4">
    <location>
        <position position="179"/>
    </location>
    <ligand>
        <name>ATP</name>
        <dbReference type="ChEBI" id="CHEBI:30616"/>
    </ligand>
</feature>
<evidence type="ECO:0000259" key="5">
    <source>
        <dbReference type="PROSITE" id="PS50975"/>
    </source>
</evidence>
<gene>
    <name evidence="4" type="primary">purK</name>
    <name evidence="6" type="ORF">IAB99_07325</name>
</gene>
<reference evidence="6" key="1">
    <citation type="submission" date="2020-10" db="EMBL/GenBank/DDBJ databases">
        <authorList>
            <person name="Gilroy R."/>
        </authorList>
    </citation>
    <scope>NUCLEOTIDE SEQUENCE</scope>
    <source>
        <strain evidence="6">B1-15692</strain>
    </source>
</reference>
<dbReference type="EC" id="6.3.4.18" evidence="4"/>
<dbReference type="SUPFAM" id="SSF56059">
    <property type="entry name" value="Glutathione synthetase ATP-binding domain-like"/>
    <property type="match status" value="1"/>
</dbReference>
<keyword evidence="4" id="KW-0436">Ligase</keyword>
<feature type="binding site" evidence="4">
    <location>
        <begin position="184"/>
        <end position="190"/>
    </location>
    <ligand>
        <name>ATP</name>
        <dbReference type="ChEBI" id="CHEBI:30616"/>
    </ligand>
</feature>
<accession>A0A9D9I7R0</accession>
<dbReference type="Proteomes" id="UP000823660">
    <property type="component" value="Unassembled WGS sequence"/>
</dbReference>
<comment type="similarity">
    <text evidence="4">Belongs to the PurK/PurT family.</text>
</comment>
<evidence type="ECO:0000256" key="1">
    <source>
        <dbReference type="ARBA" id="ARBA00022741"/>
    </source>
</evidence>
<dbReference type="PANTHER" id="PTHR11609:SF5">
    <property type="entry name" value="PHOSPHORIBOSYLAMINOIMIDAZOLE CARBOXYLASE"/>
    <property type="match status" value="1"/>
</dbReference>
<dbReference type="GO" id="GO:0005524">
    <property type="term" value="F:ATP binding"/>
    <property type="evidence" value="ECO:0007669"/>
    <property type="project" value="UniProtKB-UniRule"/>
</dbReference>
<dbReference type="PROSITE" id="PS50975">
    <property type="entry name" value="ATP_GRASP"/>
    <property type="match status" value="1"/>
</dbReference>
<dbReference type="GO" id="GO:0046872">
    <property type="term" value="F:metal ion binding"/>
    <property type="evidence" value="ECO:0007669"/>
    <property type="project" value="InterPro"/>
</dbReference>
<dbReference type="Gene3D" id="3.30.1490.20">
    <property type="entry name" value="ATP-grasp fold, A domain"/>
    <property type="match status" value="1"/>
</dbReference>
<comment type="pathway">
    <text evidence="4">Purine metabolism; IMP biosynthesis via de novo pathway; 5-amino-1-(5-phospho-D-ribosyl)imidazole-4-carboxylate from 5-amino-1-(5-phospho-D-ribosyl)imidazole (N5-CAIR route): step 1/2.</text>
</comment>
<organism evidence="6 7">
    <name type="scientific">Candidatus Cryptobacteroides faecipullorum</name>
    <dbReference type="NCBI Taxonomy" id="2840764"/>
    <lineage>
        <taxon>Bacteria</taxon>
        <taxon>Pseudomonadati</taxon>
        <taxon>Bacteroidota</taxon>
        <taxon>Bacteroidia</taxon>
        <taxon>Bacteroidales</taxon>
        <taxon>Candidatus Cryptobacteroides</taxon>
    </lineage>
</organism>
<sequence length="431" mass="46913">MDTRKTIAIIGGGQLGLMIAREAHYLGASVAVLDPASDAPAFAQADRRVVGAYDDIKALEELCEGSDAVTYEFENVPGEILRHIENKYDIRQGIAPLFDSQDRLREKSNARIHGLKTPEFIPVPAIDFIRTEDGEGTLPGNPEFPVPMSAGDASSLSKAERVSQLEQAVSVLGMPCVLKTRTMGYDGHGQAVIRGDSDIENASELLKVPCILEKFVDFDYEASVVMVSDGEKVIHFPIGRNIHTGGILDLCVVPAPGLSDGHGENETGAKIAEACGNFMKSCGYKGILAVELFIKDGDFYFNEMAPRPHNSGHYTIEGCSTNQYRELCHFLLGQPLETPVLLAPTVMKNILGQDLEAAKAIVAESLRGAGPGLRVDSPEYVDNAFCGEAGKGVYVHLYGKTQSRPKRKMGHITFTPMTLEEFNEHWADRFV</sequence>
<dbReference type="GO" id="GO:0034028">
    <property type="term" value="F:5-(carboxyamino)imidazole ribonucleotide synthase activity"/>
    <property type="evidence" value="ECO:0007669"/>
    <property type="project" value="UniProtKB-UniRule"/>
</dbReference>
<evidence type="ECO:0000313" key="6">
    <source>
        <dbReference type="EMBL" id="MBO8467558.1"/>
    </source>
</evidence>
<feature type="domain" description="ATP-grasp" evidence="5">
    <location>
        <begin position="146"/>
        <end position="332"/>
    </location>
</feature>
<feature type="binding site" evidence="4">
    <location>
        <position position="243"/>
    </location>
    <ligand>
        <name>ATP</name>
        <dbReference type="ChEBI" id="CHEBI:30616"/>
    </ligand>
</feature>
<dbReference type="InterPro" id="IPR013815">
    <property type="entry name" value="ATP_grasp_subdomain_1"/>
</dbReference>
<dbReference type="InterPro" id="IPR054350">
    <property type="entry name" value="PurT/PurK_preATP-grasp"/>
</dbReference>
<name>A0A9D9I7R0_9BACT</name>
<comment type="function">
    <text evidence="4">Catalyzes the ATP-dependent conversion of 5-aminoimidazole ribonucleotide (AIR) and HCO(3)(-) to N5-carboxyaminoimidazole ribonucleotide (N5-CAIR).</text>
</comment>
<dbReference type="InterPro" id="IPR011761">
    <property type="entry name" value="ATP-grasp"/>
</dbReference>
<dbReference type="Pfam" id="PF22660">
    <property type="entry name" value="RS_preATP-grasp-like"/>
    <property type="match status" value="1"/>
</dbReference>
<reference evidence="6" key="2">
    <citation type="journal article" date="2021" name="PeerJ">
        <title>Extensive microbial diversity within the chicken gut microbiome revealed by metagenomics and culture.</title>
        <authorList>
            <person name="Gilroy R."/>
            <person name="Ravi A."/>
            <person name="Getino M."/>
            <person name="Pursley I."/>
            <person name="Horton D.L."/>
            <person name="Alikhan N.F."/>
            <person name="Baker D."/>
            <person name="Gharbi K."/>
            <person name="Hall N."/>
            <person name="Watson M."/>
            <person name="Adriaenssens E.M."/>
            <person name="Foster-Nyarko E."/>
            <person name="Jarju S."/>
            <person name="Secka A."/>
            <person name="Antonio M."/>
            <person name="Oren A."/>
            <person name="Chaudhuri R.R."/>
            <person name="La Ragione R."/>
            <person name="Hildebrand F."/>
            <person name="Pallen M.J."/>
        </authorList>
    </citation>
    <scope>NUCLEOTIDE SEQUENCE</scope>
    <source>
        <strain evidence="6">B1-15692</strain>
    </source>
</reference>
<dbReference type="InterPro" id="IPR005875">
    <property type="entry name" value="PurK"/>
</dbReference>
<dbReference type="InterPro" id="IPR016185">
    <property type="entry name" value="PreATP-grasp_dom_sf"/>
</dbReference>
<evidence type="ECO:0000256" key="4">
    <source>
        <dbReference type="HAMAP-Rule" id="MF_01928"/>
    </source>
</evidence>
<feature type="binding site" evidence="4">
    <location>
        <position position="103"/>
    </location>
    <ligand>
        <name>ATP</name>
        <dbReference type="ChEBI" id="CHEBI:30616"/>
    </ligand>
</feature>
<dbReference type="GO" id="GO:0004638">
    <property type="term" value="F:phosphoribosylaminoimidazole carboxylase activity"/>
    <property type="evidence" value="ECO:0007669"/>
    <property type="project" value="InterPro"/>
</dbReference>
<keyword evidence="3 4" id="KW-0067">ATP-binding</keyword>
<proteinExistence type="inferred from homology"/>
<dbReference type="GO" id="GO:0005829">
    <property type="term" value="C:cytosol"/>
    <property type="evidence" value="ECO:0007669"/>
    <property type="project" value="TreeGrafter"/>
</dbReference>
<dbReference type="SUPFAM" id="SSF52440">
    <property type="entry name" value="PreATP-grasp domain"/>
    <property type="match status" value="1"/>
</dbReference>
<dbReference type="PANTHER" id="PTHR11609">
    <property type="entry name" value="PURINE BIOSYNTHESIS PROTEIN 6/7, PUR6/7"/>
    <property type="match status" value="1"/>
</dbReference>
<keyword evidence="1 4" id="KW-0547">Nucleotide-binding</keyword>
<dbReference type="InterPro" id="IPR011054">
    <property type="entry name" value="Rudment_hybrid_motif"/>
</dbReference>
<dbReference type="Gene3D" id="3.30.470.20">
    <property type="entry name" value="ATP-grasp fold, B domain"/>
    <property type="match status" value="1"/>
</dbReference>
<dbReference type="EMBL" id="JADIMH010000041">
    <property type="protein sequence ID" value="MBO8467558.1"/>
    <property type="molecule type" value="Genomic_DNA"/>
</dbReference>
<evidence type="ECO:0000313" key="7">
    <source>
        <dbReference type="Proteomes" id="UP000823660"/>
    </source>
</evidence>
<evidence type="ECO:0000256" key="2">
    <source>
        <dbReference type="ARBA" id="ARBA00022755"/>
    </source>
</evidence>
<dbReference type="InterPro" id="IPR003135">
    <property type="entry name" value="ATP-grasp_carboxylate-amine"/>
</dbReference>
<feature type="binding site" evidence="4">
    <location>
        <begin position="302"/>
        <end position="303"/>
    </location>
    <ligand>
        <name>ATP</name>
        <dbReference type="ChEBI" id="CHEBI:30616"/>
    </ligand>
</feature>
<comment type="caution">
    <text evidence="6">The sequence shown here is derived from an EMBL/GenBank/DDBJ whole genome shotgun (WGS) entry which is preliminary data.</text>
</comment>
<dbReference type="GO" id="GO:0006189">
    <property type="term" value="P:'de novo' IMP biosynthetic process"/>
    <property type="evidence" value="ECO:0007669"/>
    <property type="project" value="UniProtKB-UniRule"/>
</dbReference>
<dbReference type="Pfam" id="PF02222">
    <property type="entry name" value="ATP-grasp"/>
    <property type="match status" value="1"/>
</dbReference>
<evidence type="ECO:0000256" key="3">
    <source>
        <dbReference type="ARBA" id="ARBA00022840"/>
    </source>
</evidence>
<dbReference type="Gene3D" id="3.40.50.20">
    <property type="match status" value="1"/>
</dbReference>
<dbReference type="SUPFAM" id="SSF51246">
    <property type="entry name" value="Rudiment single hybrid motif"/>
    <property type="match status" value="1"/>
</dbReference>
<feature type="binding site" evidence="4">
    <location>
        <begin position="213"/>
        <end position="216"/>
    </location>
    <ligand>
        <name>ATP</name>
        <dbReference type="ChEBI" id="CHEBI:30616"/>
    </ligand>
</feature>
<dbReference type="Pfam" id="PF17769">
    <property type="entry name" value="PurK_C"/>
    <property type="match status" value="1"/>
</dbReference>
<dbReference type="AlphaFoldDB" id="A0A9D9I7R0"/>
<dbReference type="HAMAP" id="MF_01928">
    <property type="entry name" value="PurK"/>
    <property type="match status" value="1"/>
</dbReference>